<dbReference type="InterPro" id="IPR004299">
    <property type="entry name" value="MBOAT_fam"/>
</dbReference>
<feature type="transmembrane region" description="Helical" evidence="14">
    <location>
        <begin position="53"/>
        <end position="70"/>
    </location>
</feature>
<feature type="transmembrane region" description="Helical" evidence="14">
    <location>
        <begin position="394"/>
        <end position="411"/>
    </location>
</feature>
<evidence type="ECO:0000256" key="4">
    <source>
        <dbReference type="ARBA" id="ARBA00016084"/>
    </source>
</evidence>
<feature type="transmembrane region" description="Helical" evidence="14">
    <location>
        <begin position="331"/>
        <end position="351"/>
    </location>
</feature>
<evidence type="ECO:0000313" key="16">
    <source>
        <dbReference type="Proteomes" id="UP001596086"/>
    </source>
</evidence>
<feature type="transmembrane region" description="Helical" evidence="14">
    <location>
        <begin position="458"/>
        <end position="479"/>
    </location>
</feature>
<dbReference type="RefSeq" id="WP_379777487.1">
    <property type="nucleotide sequence ID" value="NZ_JBHSMZ010000026.1"/>
</dbReference>
<comment type="pathway">
    <text evidence="2">Glycan biosynthesis; alginate biosynthesis.</text>
</comment>
<evidence type="ECO:0000256" key="12">
    <source>
        <dbReference type="ARBA" id="ARBA00031030"/>
    </source>
</evidence>
<feature type="transmembrane region" description="Helical" evidence="14">
    <location>
        <begin position="154"/>
        <end position="174"/>
    </location>
</feature>
<feature type="transmembrane region" description="Helical" evidence="14">
    <location>
        <begin position="357"/>
        <end position="374"/>
    </location>
</feature>
<evidence type="ECO:0000256" key="14">
    <source>
        <dbReference type="SAM" id="Phobius"/>
    </source>
</evidence>
<gene>
    <name evidence="15" type="ORF">ACFPO9_27250</name>
</gene>
<name>A0ABW0S780_9BURK</name>
<dbReference type="PIRSF" id="PIRSF016636">
    <property type="entry name" value="AlgI_DltB"/>
    <property type="match status" value="1"/>
</dbReference>
<dbReference type="PIRSF" id="PIRSF500217">
    <property type="entry name" value="AlgI"/>
    <property type="match status" value="1"/>
</dbReference>
<reference evidence="16" key="1">
    <citation type="journal article" date="2019" name="Int. J. Syst. Evol. Microbiol.">
        <title>The Global Catalogue of Microorganisms (GCM) 10K type strain sequencing project: providing services to taxonomists for standard genome sequencing and annotation.</title>
        <authorList>
            <consortium name="The Broad Institute Genomics Platform"/>
            <consortium name="The Broad Institute Genome Sequencing Center for Infectious Disease"/>
            <person name="Wu L."/>
            <person name="Ma J."/>
        </authorList>
    </citation>
    <scope>NUCLEOTIDE SEQUENCE [LARGE SCALE GENOMIC DNA]</scope>
    <source>
        <strain evidence="16">CGMCC 4.5798</strain>
    </source>
</reference>
<accession>A0ABW0S780</accession>
<keyword evidence="16" id="KW-1185">Reference proteome</keyword>
<keyword evidence="6 13" id="KW-0808">Transferase</keyword>
<proteinExistence type="inferred from homology"/>
<feature type="transmembrane region" description="Helical" evidence="14">
    <location>
        <begin position="514"/>
        <end position="535"/>
    </location>
</feature>
<keyword evidence="5 13" id="KW-1003">Cell membrane</keyword>
<dbReference type="EMBL" id="JBHSMZ010000026">
    <property type="protein sequence ID" value="MFC5552230.1"/>
    <property type="molecule type" value="Genomic_DNA"/>
</dbReference>
<protein>
    <recommendedName>
        <fullName evidence="4">Probable alginate O-acetylase AlgI</fullName>
    </recommendedName>
    <alternativeName>
        <fullName evidence="12">Alginate biosynthesis protein AlgI</fullName>
    </alternativeName>
</protein>
<keyword evidence="9 14" id="KW-1133">Transmembrane helix</keyword>
<evidence type="ECO:0000256" key="6">
    <source>
        <dbReference type="ARBA" id="ARBA00022679"/>
    </source>
</evidence>
<dbReference type="PANTHER" id="PTHR13285:SF23">
    <property type="entry name" value="TEICHOIC ACID D-ALANYLTRANSFERASE"/>
    <property type="match status" value="1"/>
</dbReference>
<organism evidence="15 16">
    <name type="scientific">Massilia aerilata</name>
    <dbReference type="NCBI Taxonomy" id="453817"/>
    <lineage>
        <taxon>Bacteria</taxon>
        <taxon>Pseudomonadati</taxon>
        <taxon>Pseudomonadota</taxon>
        <taxon>Betaproteobacteria</taxon>
        <taxon>Burkholderiales</taxon>
        <taxon>Oxalobacteraceae</taxon>
        <taxon>Telluria group</taxon>
        <taxon>Massilia</taxon>
    </lineage>
</organism>
<evidence type="ECO:0000256" key="9">
    <source>
        <dbReference type="ARBA" id="ARBA00022989"/>
    </source>
</evidence>
<keyword evidence="7 14" id="KW-0812">Transmembrane</keyword>
<feature type="transmembrane region" description="Helical" evidence="14">
    <location>
        <begin position="82"/>
        <end position="101"/>
    </location>
</feature>
<evidence type="ECO:0000256" key="13">
    <source>
        <dbReference type="PIRNR" id="PIRNR016636"/>
    </source>
</evidence>
<dbReference type="Pfam" id="PF03062">
    <property type="entry name" value="MBOAT"/>
    <property type="match status" value="1"/>
</dbReference>
<comment type="subcellular location">
    <subcellularLocation>
        <location evidence="1">Cell membrane</location>
        <topology evidence="1">Multi-pass membrane protein</topology>
    </subcellularLocation>
</comment>
<evidence type="ECO:0000256" key="3">
    <source>
        <dbReference type="ARBA" id="ARBA00010323"/>
    </source>
</evidence>
<sequence>MLFNSYSFIFAFLPLTVLGYMMVNRLGSRSASLGWLILSSMAFYGIWNPINLAIILPSIAVNYGLALAIRRQLYGATPRPSVANLLTTVGVVLNLCFLGYFKYKNFFLGSINDVAGTHFVLTQVMLPLGISFITFQKIAFLVDVRSGAIRDFDLFDFLTFVFFFPQLIAGPIVHYREMMPQFAQISSRLDPENLAVGMTIFAIGLFKKVVLADGIAFYVPEGFNTAAAGGSLSFFPAWMTALAYTLQIYFDFSGYSDMAIGLARIFGIKLPMNFNSPLKSSSIIEFWSRWHITLTRFLTAYVYTPIVMSLTRKRMAKGKPVIGRKRPTLGAFLLLLCWPTVFTMFLSGFWHGAGYTFLAWGVLHGVYLTINHAWRQWRPKWDKATYERIMKPLGFVLTFAAVTVGMVLFRAPTIESALHILHGMAGLNGASVPMALLNRSASLASVLHHLGIAGDMSSGAVFTATTLWIVALFLIATVMPNSLELMQRYAPALYFEPGKSGSPKPAWRLGMTTVSWTAGWAILISAFFVFGALGLSRPSEFLYWQF</sequence>
<evidence type="ECO:0000256" key="11">
    <source>
        <dbReference type="ARBA" id="ARBA00023315"/>
    </source>
</evidence>
<keyword evidence="8" id="KW-0016">Alginate biosynthesis</keyword>
<dbReference type="InterPro" id="IPR028362">
    <property type="entry name" value="AlgI"/>
</dbReference>
<feature type="transmembrane region" description="Helical" evidence="14">
    <location>
        <begin position="6"/>
        <end position="23"/>
    </location>
</feature>
<feature type="transmembrane region" description="Helical" evidence="14">
    <location>
        <begin position="194"/>
        <end position="219"/>
    </location>
</feature>
<evidence type="ECO:0000256" key="1">
    <source>
        <dbReference type="ARBA" id="ARBA00004651"/>
    </source>
</evidence>
<keyword evidence="10 13" id="KW-0472">Membrane</keyword>
<comment type="similarity">
    <text evidence="3 13">Belongs to the membrane-bound acyltransferase family.</text>
</comment>
<feature type="transmembrane region" description="Helical" evidence="14">
    <location>
        <begin position="121"/>
        <end position="142"/>
    </location>
</feature>
<evidence type="ECO:0000256" key="8">
    <source>
        <dbReference type="ARBA" id="ARBA00022841"/>
    </source>
</evidence>
<evidence type="ECO:0000256" key="5">
    <source>
        <dbReference type="ARBA" id="ARBA00022475"/>
    </source>
</evidence>
<dbReference type="InterPro" id="IPR024194">
    <property type="entry name" value="Ac/AlaTfrase_AlgI/DltB"/>
</dbReference>
<evidence type="ECO:0000256" key="2">
    <source>
        <dbReference type="ARBA" id="ARBA00005182"/>
    </source>
</evidence>
<feature type="transmembrane region" description="Helical" evidence="14">
    <location>
        <begin position="290"/>
        <end position="310"/>
    </location>
</feature>
<evidence type="ECO:0000313" key="15">
    <source>
        <dbReference type="EMBL" id="MFC5552230.1"/>
    </source>
</evidence>
<dbReference type="InterPro" id="IPR051085">
    <property type="entry name" value="MB_O-acyltransferase"/>
</dbReference>
<evidence type="ECO:0000256" key="10">
    <source>
        <dbReference type="ARBA" id="ARBA00023136"/>
    </source>
</evidence>
<keyword evidence="11 13" id="KW-0012">Acyltransferase</keyword>
<evidence type="ECO:0000256" key="7">
    <source>
        <dbReference type="ARBA" id="ARBA00022692"/>
    </source>
</evidence>
<dbReference type="Proteomes" id="UP001596086">
    <property type="component" value="Unassembled WGS sequence"/>
</dbReference>
<comment type="caution">
    <text evidence="15">The sequence shown here is derived from an EMBL/GenBank/DDBJ whole genome shotgun (WGS) entry which is preliminary data.</text>
</comment>
<feature type="transmembrane region" description="Helical" evidence="14">
    <location>
        <begin position="231"/>
        <end position="250"/>
    </location>
</feature>
<dbReference type="PANTHER" id="PTHR13285">
    <property type="entry name" value="ACYLTRANSFERASE"/>
    <property type="match status" value="1"/>
</dbReference>